<sequence length="252" mass="26596">MFDFAWSEFALIGAVALVVIGPKDLPVAIRGLAKGIKKARALASEFQSQLDEVVREADLSEVSGHVRDLKNLNVRGRIMKALDGDGSLNRAVSAPPVTERFVPSGPRALDAIPRSASPAPATADYATTPMGHEHYGSAPAWQESVQDRQVDSAPPELPPIIVRRILREQDRLHPPAILPPVRLMHAGHSVAPGVIAGLEDQPGGTEQTVASPSTPEQPAPAGAEPAEEEAENRTQAVTAAHGPASTTTDPQV</sequence>
<keyword evidence="3 9" id="KW-1003">Cell membrane</keyword>
<dbReference type="HAMAP" id="MF_00237">
    <property type="entry name" value="TatB"/>
    <property type="match status" value="1"/>
</dbReference>
<keyword evidence="6 9" id="KW-1133">Transmembrane helix</keyword>
<dbReference type="InterPro" id="IPR003369">
    <property type="entry name" value="TatA/B/E"/>
</dbReference>
<dbReference type="GO" id="GO:0043953">
    <property type="term" value="P:protein transport by the Tat complex"/>
    <property type="evidence" value="ECO:0007669"/>
    <property type="project" value="UniProtKB-UniRule"/>
</dbReference>
<dbReference type="PANTHER" id="PTHR33162">
    <property type="entry name" value="SEC-INDEPENDENT PROTEIN TRANSLOCASE PROTEIN TATA, CHLOROPLASTIC"/>
    <property type="match status" value="1"/>
</dbReference>
<name>A0A841QDF3_9PROT</name>
<dbReference type="GO" id="GO:0008320">
    <property type="term" value="F:protein transmembrane transporter activity"/>
    <property type="evidence" value="ECO:0007669"/>
    <property type="project" value="UniProtKB-UniRule"/>
</dbReference>
<evidence type="ECO:0000256" key="9">
    <source>
        <dbReference type="HAMAP-Rule" id="MF_00237"/>
    </source>
</evidence>
<protein>
    <recommendedName>
        <fullName evidence="9">Sec-independent protein translocase protein TatB</fullName>
    </recommendedName>
</protein>
<feature type="compositionally biased region" description="Polar residues" evidence="10">
    <location>
        <begin position="204"/>
        <end position="214"/>
    </location>
</feature>
<organism evidence="11 12">
    <name type="scientific">Acetobacter lovaniensis</name>
    <dbReference type="NCBI Taxonomy" id="104100"/>
    <lineage>
        <taxon>Bacteria</taxon>
        <taxon>Pseudomonadati</taxon>
        <taxon>Pseudomonadota</taxon>
        <taxon>Alphaproteobacteria</taxon>
        <taxon>Acetobacterales</taxon>
        <taxon>Acetobacteraceae</taxon>
        <taxon>Acetobacter</taxon>
    </lineage>
</organism>
<evidence type="ECO:0000256" key="5">
    <source>
        <dbReference type="ARBA" id="ARBA00022927"/>
    </source>
</evidence>
<comment type="function">
    <text evidence="9">Part of the twin-arginine translocation (Tat) system that transports large folded proteins containing a characteristic twin-arginine motif in their signal peptide across membranes. Together with TatC, TatB is part of a receptor directly interacting with Tat signal peptides. TatB may form an oligomeric binding site that transiently accommodates folded Tat precursor proteins before their translocation.</text>
</comment>
<keyword evidence="8 9" id="KW-0472">Membrane</keyword>
<comment type="subunit">
    <text evidence="9">The Tat system comprises two distinct complexes: a TatABC complex, containing multiple copies of TatA, TatB and TatC subunits, and a separate TatA complex, containing only TatA subunits. Substrates initially bind to the TatABC complex, which probably triggers association of the separate TatA complex to form the active translocon.</text>
</comment>
<gene>
    <name evidence="9" type="primary">tatB</name>
    <name evidence="11" type="ORF">HNR55_000830</name>
</gene>
<keyword evidence="7 9" id="KW-0811">Translocation</keyword>
<evidence type="ECO:0000256" key="1">
    <source>
        <dbReference type="ARBA" id="ARBA00004167"/>
    </source>
</evidence>
<reference evidence="11 12" key="1">
    <citation type="submission" date="2020-08" db="EMBL/GenBank/DDBJ databases">
        <title>Genomic Encyclopedia of Type Strains, Phase IV (KMG-IV): sequencing the most valuable type-strain genomes for metagenomic binning, comparative biology and taxonomic classification.</title>
        <authorList>
            <person name="Goeker M."/>
        </authorList>
    </citation>
    <scope>NUCLEOTIDE SEQUENCE [LARGE SCALE GENOMIC DNA]</scope>
    <source>
        <strain evidence="11 12">DSM 4491</strain>
    </source>
</reference>
<evidence type="ECO:0000256" key="4">
    <source>
        <dbReference type="ARBA" id="ARBA00022692"/>
    </source>
</evidence>
<evidence type="ECO:0000313" key="11">
    <source>
        <dbReference type="EMBL" id="MBB6456263.1"/>
    </source>
</evidence>
<dbReference type="Pfam" id="PF02416">
    <property type="entry name" value="TatA_B_E"/>
    <property type="match status" value="1"/>
</dbReference>
<dbReference type="InterPro" id="IPR018448">
    <property type="entry name" value="TatB"/>
</dbReference>
<keyword evidence="5 9" id="KW-0653">Protein transport</keyword>
<dbReference type="PANTHER" id="PTHR33162:SF1">
    <property type="entry name" value="SEC-INDEPENDENT PROTEIN TRANSLOCASE PROTEIN TATA, CHLOROPLASTIC"/>
    <property type="match status" value="1"/>
</dbReference>
<evidence type="ECO:0000313" key="12">
    <source>
        <dbReference type="Proteomes" id="UP000578000"/>
    </source>
</evidence>
<dbReference type="PRINTS" id="PR01506">
    <property type="entry name" value="TATBPROTEIN"/>
</dbReference>
<dbReference type="GO" id="GO:0033281">
    <property type="term" value="C:TAT protein transport complex"/>
    <property type="evidence" value="ECO:0007669"/>
    <property type="project" value="UniProtKB-UniRule"/>
</dbReference>
<evidence type="ECO:0000256" key="10">
    <source>
        <dbReference type="SAM" id="MobiDB-lite"/>
    </source>
</evidence>
<dbReference type="Proteomes" id="UP000578000">
    <property type="component" value="Unassembled WGS sequence"/>
</dbReference>
<keyword evidence="4 9" id="KW-0812">Transmembrane</keyword>
<keyword evidence="12" id="KW-1185">Reference proteome</keyword>
<evidence type="ECO:0000256" key="3">
    <source>
        <dbReference type="ARBA" id="ARBA00022475"/>
    </source>
</evidence>
<dbReference type="Gene3D" id="1.20.5.3310">
    <property type="match status" value="1"/>
</dbReference>
<keyword evidence="2 9" id="KW-0813">Transport</keyword>
<dbReference type="EMBL" id="JACHIE010000002">
    <property type="protein sequence ID" value="MBB6456263.1"/>
    <property type="molecule type" value="Genomic_DNA"/>
</dbReference>
<evidence type="ECO:0000256" key="2">
    <source>
        <dbReference type="ARBA" id="ARBA00022448"/>
    </source>
</evidence>
<comment type="caution">
    <text evidence="11">The sequence shown here is derived from an EMBL/GenBank/DDBJ whole genome shotgun (WGS) entry which is preliminary data.</text>
</comment>
<comment type="subcellular location">
    <subcellularLocation>
        <location evidence="9">Cell membrane</location>
        <topology evidence="9">Single-pass membrane protein</topology>
    </subcellularLocation>
    <subcellularLocation>
        <location evidence="1">Membrane</location>
        <topology evidence="1">Single-pass membrane protein</topology>
    </subcellularLocation>
</comment>
<dbReference type="RefSeq" id="WP_166111721.1">
    <property type="nucleotide sequence ID" value="NZ_BAABDB010000005.1"/>
</dbReference>
<comment type="similarity">
    <text evidence="9">Belongs to the TatB family.</text>
</comment>
<evidence type="ECO:0000256" key="8">
    <source>
        <dbReference type="ARBA" id="ARBA00023136"/>
    </source>
</evidence>
<evidence type="ECO:0000256" key="6">
    <source>
        <dbReference type="ARBA" id="ARBA00022989"/>
    </source>
</evidence>
<accession>A0A841QDF3</accession>
<dbReference type="NCBIfam" id="TIGR01410">
    <property type="entry name" value="tatB"/>
    <property type="match status" value="1"/>
</dbReference>
<feature type="region of interest" description="Disordered" evidence="10">
    <location>
        <begin position="194"/>
        <end position="252"/>
    </location>
</feature>
<proteinExistence type="inferred from homology"/>
<dbReference type="AlphaFoldDB" id="A0A841QDF3"/>
<evidence type="ECO:0000256" key="7">
    <source>
        <dbReference type="ARBA" id="ARBA00023010"/>
    </source>
</evidence>